<protein>
    <submittedName>
        <fullName evidence="2">Putative secreted protein</fullName>
    </submittedName>
</protein>
<keyword evidence="1" id="KW-1133">Transmembrane helix</keyword>
<evidence type="ECO:0000256" key="1">
    <source>
        <dbReference type="SAM" id="Phobius"/>
    </source>
</evidence>
<dbReference type="EMBL" id="GIFC01018314">
    <property type="protein sequence ID" value="MXV00398.1"/>
    <property type="molecule type" value="Transcribed_RNA"/>
</dbReference>
<organism evidence="2">
    <name type="scientific">Ixodes ricinus</name>
    <name type="common">Common tick</name>
    <name type="synonym">Acarus ricinus</name>
    <dbReference type="NCBI Taxonomy" id="34613"/>
    <lineage>
        <taxon>Eukaryota</taxon>
        <taxon>Metazoa</taxon>
        <taxon>Ecdysozoa</taxon>
        <taxon>Arthropoda</taxon>
        <taxon>Chelicerata</taxon>
        <taxon>Arachnida</taxon>
        <taxon>Acari</taxon>
        <taxon>Parasitiformes</taxon>
        <taxon>Ixodida</taxon>
        <taxon>Ixodoidea</taxon>
        <taxon>Ixodidae</taxon>
        <taxon>Ixodinae</taxon>
        <taxon>Ixodes</taxon>
    </lineage>
</organism>
<feature type="transmembrane region" description="Helical" evidence="1">
    <location>
        <begin position="288"/>
        <end position="312"/>
    </location>
</feature>
<evidence type="ECO:0000313" key="2">
    <source>
        <dbReference type="EMBL" id="MXV00398.1"/>
    </source>
</evidence>
<dbReference type="AlphaFoldDB" id="A0A6B0VDV2"/>
<keyword evidence="1" id="KW-0472">Membrane</keyword>
<reference evidence="2" key="1">
    <citation type="submission" date="2019-12" db="EMBL/GenBank/DDBJ databases">
        <title>An insight into the sialome of adult female Ixodes ricinus ticks feeding for 6 days.</title>
        <authorList>
            <person name="Perner J."/>
            <person name="Ribeiro J.M.C."/>
        </authorList>
    </citation>
    <scope>NUCLEOTIDE SEQUENCE</scope>
    <source>
        <strain evidence="2">Semi-engorged</strain>
        <tissue evidence="2">Salivary glands</tissue>
    </source>
</reference>
<accession>A0A6B0VDV2</accession>
<keyword evidence="1" id="KW-0812">Transmembrane</keyword>
<name>A0A6B0VDV2_IXORI</name>
<feature type="transmembrane region" description="Helical" evidence="1">
    <location>
        <begin position="324"/>
        <end position="345"/>
    </location>
</feature>
<sequence>MSAREALGGGVRVARAGVPLPLVVLVPLAAGVVHLPVHVPQLVRGHAQVRVALLTQRGHRPGFCNVPLLLRSIPPDPLARDGVVDGRGCLSHWVGGCSFFPTRLDCPGGRCCRGQPLCPPRLCRCLYLQGEECLVHMLPALGAAPEPGGAHHVQLACPACPVHFGRARPGRHQVGHPGAQVGRHPGTQGACRLPRPALLGLLVGGHHSGEDQVGALEHLAPHVGHHVLQVRYAVGPRGAHLVVQRVVRLVDRPQDLLQVEQVVVRVLHYLPLLEGLLLLFLRRRCQAVVLHAFPLCPVLLAGMAGLFLAGLLHNEFDLCIARNFLLVVLGCFASGIFLLGLVLLARFRDRFEFCIAGCFVARRNHGFRFRIAGCSLTGLLCHKFRFGACSSFPSPTFVFFPASSIIRGFFAIAALRPLGRTVVLGFVRELFLVFQRSDTNRKVAGFPDRTFVAVRRFFEFSGLNRAFGDGTTTAVVHRRFSWSCLGRILSRTRDLPWFFAGVVLLLDDLGIIFRSPWRILGRNTHGFRDIPIAVLLVGGLLGRPLGQTPLPGRCAFGFCAPAPCREALPRSPPASPGPSRVLGGFLRSRGSVDVSRVLEEEVGLDGHQVGCVAPHVLPVVDDAHHRVPAWEQRPEVARLGTGVEALVPGQDAVREEAPLRVQQ</sequence>
<proteinExistence type="predicted"/>